<dbReference type="PANTHER" id="PTHR14699:SF0">
    <property type="entry name" value="TETRATRICOPEPTIDE REPEAT PROTEIN 21 HOMOLOG"/>
    <property type="match status" value="1"/>
</dbReference>
<dbReference type="PANTHER" id="PTHR14699">
    <property type="entry name" value="STI2 PROTEIN-RELATED"/>
    <property type="match status" value="1"/>
</dbReference>
<evidence type="ECO:0000256" key="1">
    <source>
        <dbReference type="ARBA" id="ARBA00010935"/>
    </source>
</evidence>
<gene>
    <name evidence="4" type="ORF">ACFL27_20605</name>
</gene>
<keyword evidence="5" id="KW-1185">Reference proteome</keyword>
<evidence type="ECO:0000256" key="3">
    <source>
        <dbReference type="SAM" id="MobiDB-lite"/>
    </source>
</evidence>
<dbReference type="SUPFAM" id="SSF48452">
    <property type="entry name" value="TPR-like"/>
    <property type="match status" value="1"/>
</dbReference>
<dbReference type="SMART" id="SM00028">
    <property type="entry name" value="TPR"/>
    <property type="match status" value="3"/>
</dbReference>
<dbReference type="InterPro" id="IPR019734">
    <property type="entry name" value="TPR_rpt"/>
</dbReference>
<proteinExistence type="inferred from homology"/>
<dbReference type="InterPro" id="IPR040364">
    <property type="entry name" value="TTC21A/TTC21B"/>
</dbReference>
<dbReference type="Proteomes" id="UP001594351">
    <property type="component" value="Unassembled WGS sequence"/>
</dbReference>
<comment type="caution">
    <text evidence="4">The sequence shown here is derived from an EMBL/GenBank/DDBJ whole genome shotgun (WGS) entry which is preliminary data.</text>
</comment>
<dbReference type="EMBL" id="JBHPBY010000337">
    <property type="protein sequence ID" value="MFC1852606.1"/>
    <property type="molecule type" value="Genomic_DNA"/>
</dbReference>
<evidence type="ECO:0000313" key="5">
    <source>
        <dbReference type="Proteomes" id="UP001594351"/>
    </source>
</evidence>
<feature type="non-terminal residue" evidence="4">
    <location>
        <position position="286"/>
    </location>
</feature>
<dbReference type="Pfam" id="PF14559">
    <property type="entry name" value="TPR_19"/>
    <property type="match status" value="1"/>
</dbReference>
<dbReference type="InterPro" id="IPR011990">
    <property type="entry name" value="TPR-like_helical_dom_sf"/>
</dbReference>
<reference evidence="4 5" key="1">
    <citation type="submission" date="2024-09" db="EMBL/GenBank/DDBJ databases">
        <title>Laminarin stimulates single cell rates of sulfate reduction while oxygen inhibits transcriptomic activity in coastal marine sediment.</title>
        <authorList>
            <person name="Lindsay M."/>
            <person name="Orcutt B."/>
            <person name="Emerson D."/>
            <person name="Stepanauskas R."/>
            <person name="D'Angelo T."/>
        </authorList>
    </citation>
    <scope>NUCLEOTIDE SEQUENCE [LARGE SCALE GENOMIC DNA]</scope>
    <source>
        <strain evidence="4">SAG AM-311-K15</strain>
    </source>
</reference>
<feature type="repeat" description="TPR" evidence="2">
    <location>
        <begin position="20"/>
        <end position="53"/>
    </location>
</feature>
<keyword evidence="2" id="KW-0802">TPR repeat</keyword>
<feature type="compositionally biased region" description="Acidic residues" evidence="3">
    <location>
        <begin position="229"/>
        <end position="243"/>
    </location>
</feature>
<dbReference type="PROSITE" id="PS50005">
    <property type="entry name" value="TPR"/>
    <property type="match status" value="2"/>
</dbReference>
<name>A0ABV6Z2C8_UNCC1</name>
<evidence type="ECO:0000256" key="2">
    <source>
        <dbReference type="PROSITE-ProRule" id="PRU00339"/>
    </source>
</evidence>
<feature type="compositionally biased region" description="Basic and acidic residues" evidence="3">
    <location>
        <begin position="244"/>
        <end position="253"/>
    </location>
</feature>
<dbReference type="Gene3D" id="1.25.40.10">
    <property type="entry name" value="Tetratricopeptide repeat domain"/>
    <property type="match status" value="1"/>
</dbReference>
<feature type="repeat" description="TPR" evidence="2">
    <location>
        <begin position="88"/>
        <end position="121"/>
    </location>
</feature>
<evidence type="ECO:0000313" key="4">
    <source>
        <dbReference type="EMBL" id="MFC1852606.1"/>
    </source>
</evidence>
<accession>A0ABV6Z2C8</accession>
<organism evidence="4 5">
    <name type="scientific">candidate division CSSED10-310 bacterium</name>
    <dbReference type="NCBI Taxonomy" id="2855610"/>
    <lineage>
        <taxon>Bacteria</taxon>
        <taxon>Bacteria division CSSED10-310</taxon>
    </lineage>
</organism>
<sequence>MAKPSQLEKLEKQFNKNPSSRLFFPIAEAYRNNGEYEHAIEIYKQGLENHPNYISARVSLARTLIAVNRLDEAREELENVVRSVPDNLMGQKLLAEIYVSQGEIPQALTQFKKVLQLNPNDNEAKIKIEELSAMAPPKIMAETTITTDQEDDVSFDVEEKTADEQPPSKLKEAEEDIKFKPLEIKKKTADEVERKIDEPEQQLEEASPPEILDTEEISDLDIDKKVDEAFEIAQEESELDQVTEEDKAKKETEPLFPPVDPDLETPVPEESSEPAISEPEFQDEIV</sequence>
<comment type="similarity">
    <text evidence="1">Belongs to the TTC21 family.</text>
</comment>
<protein>
    <submittedName>
        <fullName evidence="4">Tetratricopeptide repeat protein</fullName>
    </submittedName>
</protein>
<feature type="region of interest" description="Disordered" evidence="3">
    <location>
        <begin position="190"/>
        <end position="286"/>
    </location>
</feature>